<dbReference type="EMBL" id="MQWA01000001">
    <property type="protein sequence ID" value="PQJ28579.1"/>
    <property type="molecule type" value="Genomic_DNA"/>
</dbReference>
<reference evidence="1 2" key="1">
    <citation type="submission" date="2016-12" db="EMBL/GenBank/DDBJ databases">
        <title>Study of bacterial adaptation to deep sea.</title>
        <authorList>
            <person name="Song J."/>
            <person name="Yoshizawa S."/>
            <person name="Kogure K."/>
        </authorList>
    </citation>
    <scope>NUCLEOTIDE SEQUENCE [LARGE SCALE GENOMIC DNA]</scope>
    <source>
        <strain evidence="1 2">SAORIC-165</strain>
    </source>
</reference>
<protein>
    <submittedName>
        <fullName evidence="1">Uncharacterized protein</fullName>
    </submittedName>
</protein>
<dbReference type="RefSeq" id="WP_105043078.1">
    <property type="nucleotide sequence ID" value="NZ_MQWA01000001.1"/>
</dbReference>
<accession>A0A2S7U0P3</accession>
<gene>
    <name evidence="1" type="ORF">BSZ32_08700</name>
</gene>
<keyword evidence="2" id="KW-1185">Reference proteome</keyword>
<dbReference type="AlphaFoldDB" id="A0A2S7U0P3"/>
<proteinExistence type="predicted"/>
<sequence>MMMKFERVLIWGVLVAMFCYFQWKQADGGEQKSSISSHVEEDFELAQPMGQMQKYMDKLHFAGLEGNWELAGFYLHELEEQAEKIVEAGVREDEVDVI</sequence>
<dbReference type="OrthoDB" id="6402114at2"/>
<name>A0A2S7U0P3_9BACT</name>
<dbReference type="Proteomes" id="UP000239907">
    <property type="component" value="Unassembled WGS sequence"/>
</dbReference>
<evidence type="ECO:0000313" key="2">
    <source>
        <dbReference type="Proteomes" id="UP000239907"/>
    </source>
</evidence>
<organism evidence="1 2">
    <name type="scientific">Rubritalea profundi</name>
    <dbReference type="NCBI Taxonomy" id="1658618"/>
    <lineage>
        <taxon>Bacteria</taxon>
        <taxon>Pseudomonadati</taxon>
        <taxon>Verrucomicrobiota</taxon>
        <taxon>Verrucomicrobiia</taxon>
        <taxon>Verrucomicrobiales</taxon>
        <taxon>Rubritaleaceae</taxon>
        <taxon>Rubritalea</taxon>
    </lineage>
</organism>
<comment type="caution">
    <text evidence="1">The sequence shown here is derived from an EMBL/GenBank/DDBJ whole genome shotgun (WGS) entry which is preliminary data.</text>
</comment>
<evidence type="ECO:0000313" key="1">
    <source>
        <dbReference type="EMBL" id="PQJ28579.1"/>
    </source>
</evidence>